<evidence type="ECO:0000313" key="2">
    <source>
        <dbReference type="Proteomes" id="UP000814033"/>
    </source>
</evidence>
<name>A0ACB8RZC2_9AGAM</name>
<comment type="caution">
    <text evidence="1">The sequence shown here is derived from an EMBL/GenBank/DDBJ whole genome shotgun (WGS) entry which is preliminary data.</text>
</comment>
<reference evidence="1" key="1">
    <citation type="submission" date="2021-02" db="EMBL/GenBank/DDBJ databases">
        <authorList>
            <consortium name="DOE Joint Genome Institute"/>
            <person name="Ahrendt S."/>
            <person name="Looney B.P."/>
            <person name="Miyauchi S."/>
            <person name="Morin E."/>
            <person name="Drula E."/>
            <person name="Courty P.E."/>
            <person name="Chicoki N."/>
            <person name="Fauchery L."/>
            <person name="Kohler A."/>
            <person name="Kuo A."/>
            <person name="Labutti K."/>
            <person name="Pangilinan J."/>
            <person name="Lipzen A."/>
            <person name="Riley R."/>
            <person name="Andreopoulos W."/>
            <person name="He G."/>
            <person name="Johnson J."/>
            <person name="Barry K.W."/>
            <person name="Grigoriev I.V."/>
            <person name="Nagy L."/>
            <person name="Hibbett D."/>
            <person name="Henrissat B."/>
            <person name="Matheny P.B."/>
            <person name="Labbe J."/>
            <person name="Martin F."/>
        </authorList>
    </citation>
    <scope>NUCLEOTIDE SEQUENCE</scope>
    <source>
        <strain evidence="1">FP105234-sp</strain>
    </source>
</reference>
<gene>
    <name evidence="1" type="ORF">FA95DRAFT_1604582</name>
</gene>
<protein>
    <submittedName>
        <fullName evidence="1">Uncharacterized protein</fullName>
    </submittedName>
</protein>
<accession>A0ACB8RZC2</accession>
<organism evidence="1 2">
    <name type="scientific">Auriscalpium vulgare</name>
    <dbReference type="NCBI Taxonomy" id="40419"/>
    <lineage>
        <taxon>Eukaryota</taxon>
        <taxon>Fungi</taxon>
        <taxon>Dikarya</taxon>
        <taxon>Basidiomycota</taxon>
        <taxon>Agaricomycotina</taxon>
        <taxon>Agaricomycetes</taxon>
        <taxon>Russulales</taxon>
        <taxon>Auriscalpiaceae</taxon>
        <taxon>Auriscalpium</taxon>
    </lineage>
</organism>
<dbReference type="Proteomes" id="UP000814033">
    <property type="component" value="Unassembled WGS sequence"/>
</dbReference>
<keyword evidence="2" id="KW-1185">Reference proteome</keyword>
<evidence type="ECO:0000313" key="1">
    <source>
        <dbReference type="EMBL" id="KAI0049191.1"/>
    </source>
</evidence>
<proteinExistence type="predicted"/>
<sequence length="70" mass="7864">IVYCVFLAFEFCYCYVFVVETRGLSLEETAALFDGDDVLQQRAAHALRHAQEGPSSPTDEKASAEYQEKV</sequence>
<reference evidence="1" key="2">
    <citation type="journal article" date="2022" name="New Phytol.">
        <title>Evolutionary transition to the ectomycorrhizal habit in the genomes of a hyperdiverse lineage of mushroom-forming fungi.</title>
        <authorList>
            <person name="Looney B."/>
            <person name="Miyauchi S."/>
            <person name="Morin E."/>
            <person name="Drula E."/>
            <person name="Courty P.E."/>
            <person name="Kohler A."/>
            <person name="Kuo A."/>
            <person name="LaButti K."/>
            <person name="Pangilinan J."/>
            <person name="Lipzen A."/>
            <person name="Riley R."/>
            <person name="Andreopoulos W."/>
            <person name="He G."/>
            <person name="Johnson J."/>
            <person name="Nolan M."/>
            <person name="Tritt A."/>
            <person name="Barry K.W."/>
            <person name="Grigoriev I.V."/>
            <person name="Nagy L.G."/>
            <person name="Hibbett D."/>
            <person name="Henrissat B."/>
            <person name="Matheny P.B."/>
            <person name="Labbe J."/>
            <person name="Martin F.M."/>
        </authorList>
    </citation>
    <scope>NUCLEOTIDE SEQUENCE</scope>
    <source>
        <strain evidence="1">FP105234-sp</strain>
    </source>
</reference>
<dbReference type="EMBL" id="MU275876">
    <property type="protein sequence ID" value="KAI0049191.1"/>
    <property type="molecule type" value="Genomic_DNA"/>
</dbReference>
<feature type="non-terminal residue" evidence="1">
    <location>
        <position position="1"/>
    </location>
</feature>